<sequence length="310" mass="37283">MKQIFKVVFFIYLMLNFSFADTIKDDKATLQDQNLTKQVDELCEAIIADDYDKVKAMLDENPELVNLNNSEYKRPLFVFVQHNKNVKMYDLLLKYKPELNFEVAKYVSFLESFLFDCNISDVDSVKFIDKTIKAGATITYSNYLSSKQKDNKFYMLSYAYALNKHKLFIYLLNYDDTKIDGFLLRFIIMGMEYIHGEVKSDYLKKPISETYKEKSNDKNYNEFRKHFFNYLDEILKKYSFDFFNEKELNFLIRVFCYIDDVDGMRQLLNKGICNYKKYCKMIDEWSNFYESKKILNLLEEIENEWKKNKK</sequence>
<feature type="chain" id="PRO_5040457010" description="Ankyrin repeat-containing protein" evidence="1">
    <location>
        <begin position="21"/>
        <end position="310"/>
    </location>
</feature>
<reference evidence="2" key="1">
    <citation type="submission" date="2022-12" db="EMBL/GenBank/DDBJ databases">
        <title>Species Delineation and Comparative Genomics within the Campylobacter ureolyticus Complex.</title>
        <authorList>
            <person name="Maki J."/>
            <person name="Howard M."/>
            <person name="Connelly S."/>
            <person name="Hardy D.J."/>
            <person name="Cameron A."/>
        </authorList>
    </citation>
    <scope>NUCLEOTIDE SEQUENCE</scope>
    <source>
        <strain evidence="2">URMC_786</strain>
    </source>
</reference>
<evidence type="ECO:0008006" key="4">
    <source>
        <dbReference type="Google" id="ProtNLM"/>
    </source>
</evidence>
<dbReference type="SUPFAM" id="SSF48403">
    <property type="entry name" value="Ankyrin repeat"/>
    <property type="match status" value="1"/>
</dbReference>
<dbReference type="EMBL" id="JAPXGP010000011">
    <property type="protein sequence ID" value="MCZ6162519.1"/>
    <property type="molecule type" value="Genomic_DNA"/>
</dbReference>
<proteinExistence type="predicted"/>
<dbReference type="InterPro" id="IPR036770">
    <property type="entry name" value="Ankyrin_rpt-contain_sf"/>
</dbReference>
<evidence type="ECO:0000313" key="3">
    <source>
        <dbReference type="Proteomes" id="UP001075461"/>
    </source>
</evidence>
<evidence type="ECO:0000256" key="1">
    <source>
        <dbReference type="SAM" id="SignalP"/>
    </source>
</evidence>
<dbReference type="AlphaFoldDB" id="A0A9Q4PW29"/>
<gene>
    <name evidence="2" type="ORF">O6B92_09285</name>
</gene>
<feature type="signal peptide" evidence="1">
    <location>
        <begin position="1"/>
        <end position="20"/>
    </location>
</feature>
<keyword evidence="1" id="KW-0732">Signal</keyword>
<name>A0A9Q4PW29_9BACT</name>
<dbReference type="Gene3D" id="1.25.40.20">
    <property type="entry name" value="Ankyrin repeat-containing domain"/>
    <property type="match status" value="1"/>
</dbReference>
<dbReference type="Proteomes" id="UP001075461">
    <property type="component" value="Unassembled WGS sequence"/>
</dbReference>
<comment type="caution">
    <text evidence="2">The sequence shown here is derived from an EMBL/GenBank/DDBJ whole genome shotgun (WGS) entry which is preliminary data.</text>
</comment>
<accession>A0A9Q4PW29</accession>
<organism evidence="2 3">
    <name type="scientific">Campylobacter ureolyticus</name>
    <dbReference type="NCBI Taxonomy" id="827"/>
    <lineage>
        <taxon>Bacteria</taxon>
        <taxon>Pseudomonadati</taxon>
        <taxon>Campylobacterota</taxon>
        <taxon>Epsilonproteobacteria</taxon>
        <taxon>Campylobacterales</taxon>
        <taxon>Campylobacteraceae</taxon>
        <taxon>Campylobacter</taxon>
    </lineage>
</organism>
<protein>
    <recommendedName>
        <fullName evidence="4">Ankyrin repeat-containing protein</fullName>
    </recommendedName>
</protein>
<dbReference type="RefSeq" id="WP_269480738.1">
    <property type="nucleotide sequence ID" value="NZ_JAPXGP010000011.1"/>
</dbReference>
<evidence type="ECO:0000313" key="2">
    <source>
        <dbReference type="EMBL" id="MCZ6162519.1"/>
    </source>
</evidence>